<comment type="caution">
    <text evidence="3">The sequence shown here is derived from an EMBL/GenBank/DDBJ whole genome shotgun (WGS) entry which is preliminary data.</text>
</comment>
<dbReference type="OrthoDB" id="9801500at2"/>
<evidence type="ECO:0000313" key="3">
    <source>
        <dbReference type="EMBL" id="GCD09425.1"/>
    </source>
</evidence>
<feature type="domain" description="UPF0033" evidence="2">
    <location>
        <begin position="5"/>
        <end position="29"/>
    </location>
</feature>
<dbReference type="Gene3D" id="3.30.110.40">
    <property type="entry name" value="TusA-like domain"/>
    <property type="match status" value="1"/>
</dbReference>
<dbReference type="PANTHER" id="PTHR33279:SF6">
    <property type="entry name" value="SULFUR CARRIER PROTEIN YEDF-RELATED"/>
    <property type="match status" value="1"/>
</dbReference>
<evidence type="ECO:0000313" key="4">
    <source>
        <dbReference type="Proteomes" id="UP000287872"/>
    </source>
</evidence>
<sequence length="194" mass="21151">MNNIIDCKGLLCPIPVVKTKKYFDSIQSGEGTVIVDNLVAKNNIVKLAGSSGYKSIVEEKEELYFIKITKEKSEVASEKANENKKFTLVVSTDKLGLGDDELGAILMKSYIFALSEADVIPNDILFINGGVKLTAEGSPVLDSLEKLVSRGANMLVCGVCLDFYNIKDKLSVGEISNMYTIVQLMNSADKTIKL</sequence>
<comment type="similarity">
    <text evidence="1">Belongs to the sulfur carrier protein TusA family.</text>
</comment>
<proteinExistence type="inferred from homology"/>
<dbReference type="EMBL" id="BHYK01000004">
    <property type="protein sequence ID" value="GCD09425.1"/>
    <property type="molecule type" value="Genomic_DNA"/>
</dbReference>
<name>A0A401UIM5_9CLOT</name>
<dbReference type="SUPFAM" id="SSF75169">
    <property type="entry name" value="DsrEFH-like"/>
    <property type="match status" value="1"/>
</dbReference>
<dbReference type="PROSITE" id="PS01148">
    <property type="entry name" value="UPF0033"/>
    <property type="match status" value="1"/>
</dbReference>
<dbReference type="AlphaFoldDB" id="A0A401UIM5"/>
<dbReference type="RefSeq" id="WP_124998813.1">
    <property type="nucleotide sequence ID" value="NZ_BHYK01000004.1"/>
</dbReference>
<dbReference type="PANTHER" id="PTHR33279">
    <property type="entry name" value="SULFUR CARRIER PROTEIN YEDF-RELATED"/>
    <property type="match status" value="1"/>
</dbReference>
<reference evidence="3 4" key="1">
    <citation type="submission" date="2018-11" db="EMBL/GenBank/DDBJ databases">
        <title>Genome sequencing and assembly of Clostridium tagluense strain A121.</title>
        <authorList>
            <person name="Murakami T."/>
            <person name="Segawa T."/>
            <person name="Shcherbakova V.A."/>
            <person name="Mori H."/>
            <person name="Yoshimura Y."/>
        </authorList>
    </citation>
    <scope>NUCLEOTIDE SEQUENCE [LARGE SCALE GENOMIC DNA]</scope>
    <source>
        <strain evidence="3 4">A121</strain>
    </source>
</reference>
<dbReference type="InterPro" id="IPR019870">
    <property type="entry name" value="Se_metab_YedF"/>
</dbReference>
<dbReference type="InterPro" id="IPR036868">
    <property type="entry name" value="TusA-like_sf"/>
</dbReference>
<dbReference type="InterPro" id="IPR003787">
    <property type="entry name" value="Sulphur_relay_DsrE/F-like"/>
</dbReference>
<gene>
    <name evidence="3" type="ORF">Ctaglu_10480</name>
</gene>
<keyword evidence="4" id="KW-1185">Reference proteome</keyword>
<dbReference type="CDD" id="cd03421">
    <property type="entry name" value="SirA_like_N"/>
    <property type="match status" value="1"/>
</dbReference>
<dbReference type="Pfam" id="PF01206">
    <property type="entry name" value="TusA"/>
    <property type="match status" value="1"/>
</dbReference>
<dbReference type="Pfam" id="PF02635">
    <property type="entry name" value="DsrE"/>
    <property type="match status" value="1"/>
</dbReference>
<dbReference type="InterPro" id="IPR001455">
    <property type="entry name" value="TusA-like"/>
</dbReference>
<accession>A0A401UIM5</accession>
<evidence type="ECO:0000259" key="2">
    <source>
        <dbReference type="PROSITE" id="PS01148"/>
    </source>
</evidence>
<dbReference type="SUPFAM" id="SSF64307">
    <property type="entry name" value="SirA-like"/>
    <property type="match status" value="1"/>
</dbReference>
<dbReference type="NCBIfam" id="TIGR03527">
    <property type="entry name" value="selenium_YedF"/>
    <property type="match status" value="1"/>
</dbReference>
<dbReference type="InterPro" id="IPR027396">
    <property type="entry name" value="DsrEFH-like"/>
</dbReference>
<organism evidence="3 4">
    <name type="scientific">Clostridium tagluense</name>
    <dbReference type="NCBI Taxonomy" id="360422"/>
    <lineage>
        <taxon>Bacteria</taxon>
        <taxon>Bacillati</taxon>
        <taxon>Bacillota</taxon>
        <taxon>Clostridia</taxon>
        <taxon>Eubacteriales</taxon>
        <taxon>Clostridiaceae</taxon>
        <taxon>Clostridium</taxon>
    </lineage>
</organism>
<protein>
    <recommendedName>
        <fullName evidence="2">UPF0033 domain-containing protein</fullName>
    </recommendedName>
</protein>
<dbReference type="Proteomes" id="UP000287872">
    <property type="component" value="Unassembled WGS sequence"/>
</dbReference>
<evidence type="ECO:0000256" key="1">
    <source>
        <dbReference type="ARBA" id="ARBA00008984"/>
    </source>
</evidence>